<dbReference type="OrthoDB" id="9808281at2"/>
<accession>A0A139SKN0</accession>
<name>A0A139SKN0_9GAMM</name>
<dbReference type="SUPFAM" id="SSF56214">
    <property type="entry name" value="4'-phosphopantetheinyl transferase"/>
    <property type="match status" value="1"/>
</dbReference>
<dbReference type="PANTHER" id="PTHR12215:SF10">
    <property type="entry name" value="L-AMINOADIPATE-SEMIALDEHYDE DEHYDROGENASE-PHOSPHOPANTETHEINYL TRANSFERASE"/>
    <property type="match status" value="1"/>
</dbReference>
<reference evidence="3 4" key="1">
    <citation type="submission" date="2016-02" db="EMBL/GenBank/DDBJ databases">
        <authorList>
            <person name="Wen L."/>
            <person name="He K."/>
            <person name="Yang H."/>
        </authorList>
    </citation>
    <scope>NUCLEOTIDE SEQUENCE [LARGE SCALE GENOMIC DNA]</scope>
    <source>
        <strain evidence="3 4">CV58</strain>
    </source>
</reference>
<dbReference type="GO" id="GO:0019878">
    <property type="term" value="P:lysine biosynthetic process via aminoadipic acid"/>
    <property type="evidence" value="ECO:0007669"/>
    <property type="project" value="TreeGrafter"/>
</dbReference>
<dbReference type="AlphaFoldDB" id="A0A139SKN0"/>
<comment type="caution">
    <text evidence="3">The sequence shown here is derived from an EMBL/GenBank/DDBJ whole genome shotgun (WGS) entry which is preliminary data.</text>
</comment>
<dbReference type="GO" id="GO:0000287">
    <property type="term" value="F:magnesium ion binding"/>
    <property type="evidence" value="ECO:0007669"/>
    <property type="project" value="InterPro"/>
</dbReference>
<dbReference type="GO" id="GO:0005829">
    <property type="term" value="C:cytosol"/>
    <property type="evidence" value="ECO:0007669"/>
    <property type="project" value="TreeGrafter"/>
</dbReference>
<dbReference type="EMBL" id="LSZO01000203">
    <property type="protein sequence ID" value="KXU35057.1"/>
    <property type="molecule type" value="Genomic_DNA"/>
</dbReference>
<sequence>MTESGSAPSQAAHKIDASSPLYGHRLSLKLAFCLYRWVAIVGRIGDMVKTLRPGEMLVVCASVVHAATWPVTWLDVREQQRLCTYRFAVDRRRHHAAHVLKRWVIGQLLGLPPQNPVFMVDKRGKPHIAGYCLHFNLSHSGEWVVVALRRDAEVGWH</sequence>
<dbReference type="PANTHER" id="PTHR12215">
    <property type="entry name" value="PHOSPHOPANTETHEINE TRANSFERASE"/>
    <property type="match status" value="1"/>
</dbReference>
<keyword evidence="1" id="KW-0808">Transferase</keyword>
<dbReference type="InterPro" id="IPR055066">
    <property type="entry name" value="AASDHPPT_N"/>
</dbReference>
<dbReference type="InterPro" id="IPR050559">
    <property type="entry name" value="P-Pant_transferase_sf"/>
</dbReference>
<feature type="domain" description="4'-phosphopantetheinyl transferase N-terminal" evidence="2">
    <location>
        <begin position="72"/>
        <end position="147"/>
    </location>
</feature>
<evidence type="ECO:0000313" key="3">
    <source>
        <dbReference type="EMBL" id="KXU35057.1"/>
    </source>
</evidence>
<dbReference type="InterPro" id="IPR037143">
    <property type="entry name" value="4-PPantetheinyl_Trfase_dom_sf"/>
</dbReference>
<protein>
    <recommendedName>
        <fullName evidence="2">4'-phosphopantetheinyl transferase N-terminal domain-containing protein</fullName>
    </recommendedName>
</protein>
<evidence type="ECO:0000256" key="1">
    <source>
        <dbReference type="ARBA" id="ARBA00022679"/>
    </source>
</evidence>
<organism evidence="3 4">
    <name type="scientific">Ventosimonas gracilis</name>
    <dbReference type="NCBI Taxonomy" id="1680762"/>
    <lineage>
        <taxon>Bacteria</taxon>
        <taxon>Pseudomonadati</taxon>
        <taxon>Pseudomonadota</taxon>
        <taxon>Gammaproteobacteria</taxon>
        <taxon>Pseudomonadales</taxon>
        <taxon>Ventosimonadaceae</taxon>
        <taxon>Ventosimonas</taxon>
    </lineage>
</organism>
<evidence type="ECO:0000259" key="2">
    <source>
        <dbReference type="Pfam" id="PF22624"/>
    </source>
</evidence>
<evidence type="ECO:0000313" key="4">
    <source>
        <dbReference type="Proteomes" id="UP000072660"/>
    </source>
</evidence>
<dbReference type="Gene3D" id="3.90.470.20">
    <property type="entry name" value="4'-phosphopantetheinyl transferase domain"/>
    <property type="match status" value="1"/>
</dbReference>
<proteinExistence type="predicted"/>
<keyword evidence="4" id="KW-1185">Reference proteome</keyword>
<dbReference type="GO" id="GO:0008897">
    <property type="term" value="F:holo-[acyl-carrier-protein] synthase activity"/>
    <property type="evidence" value="ECO:0007669"/>
    <property type="project" value="InterPro"/>
</dbReference>
<gene>
    <name evidence="3" type="ORF">AXE65_06435</name>
</gene>
<dbReference type="Pfam" id="PF22624">
    <property type="entry name" value="AASDHPPT_N"/>
    <property type="match status" value="1"/>
</dbReference>
<dbReference type="RefSeq" id="WP_068392484.1">
    <property type="nucleotide sequence ID" value="NZ_LSZO01000203.1"/>
</dbReference>
<dbReference type="Proteomes" id="UP000072660">
    <property type="component" value="Unassembled WGS sequence"/>
</dbReference>